<feature type="compositionally biased region" description="Acidic residues" evidence="1">
    <location>
        <begin position="163"/>
        <end position="178"/>
    </location>
</feature>
<accession>A0A2I1HC97</accession>
<dbReference type="VEuPathDB" id="FungiDB:FUN_020217"/>
<keyword evidence="3" id="KW-1185">Reference proteome</keyword>
<dbReference type="VEuPathDB" id="FungiDB:RhiirFUN_026481"/>
<evidence type="ECO:0000313" key="2">
    <source>
        <dbReference type="EMBL" id="PKY56498.1"/>
    </source>
</evidence>
<proteinExistence type="predicted"/>
<dbReference type="VEuPathDB" id="FungiDB:RhiirA1_454652"/>
<sequence>MGEEFYHKSSKFEEFIAPFRSLSIVKYNVNKVIQDTINNNNELWILSQDMGLFKDRKNEVLTAAYGKKKHECCRDHKLSVFFGGKNTKELKGIKSKDVKGWLKNRFSYNFVHVRKDPDWGHGFVHFENDDDKTRFYNYVRNKKFIGPLSKTIMFAEARPKGGDDDDYDDDDDDDDDDDGRSNTQNQSLQSPVQPPLSLQLPLQQSLQSPVQPPLSQPSPQSLPLQPLLQLPLQQLPQSSPLQLPPLQSPQSSPLQLPPPQSPQPSQSQLPAYNIFEVESNSCLIVDIFIFNVKNLSVDVNINNTKLIFVKFEYDLPQDPEGSHCLLREAVFPDKEVILNLELPKRQVYILNYIDTEEEITVNCGRGIVRIELKVSQNKIKRLKVKR</sequence>
<feature type="region of interest" description="Disordered" evidence="1">
    <location>
        <begin position="237"/>
        <end position="267"/>
    </location>
</feature>
<feature type="compositionally biased region" description="Low complexity" evidence="1">
    <location>
        <begin position="186"/>
        <end position="209"/>
    </location>
</feature>
<dbReference type="EMBL" id="LLXI01002203">
    <property type="protein sequence ID" value="PKY56498.1"/>
    <property type="molecule type" value="Genomic_DNA"/>
</dbReference>
<organism evidence="2 3">
    <name type="scientific">Rhizophagus irregularis</name>
    <dbReference type="NCBI Taxonomy" id="588596"/>
    <lineage>
        <taxon>Eukaryota</taxon>
        <taxon>Fungi</taxon>
        <taxon>Fungi incertae sedis</taxon>
        <taxon>Mucoromycota</taxon>
        <taxon>Glomeromycotina</taxon>
        <taxon>Glomeromycetes</taxon>
        <taxon>Glomerales</taxon>
        <taxon>Glomeraceae</taxon>
        <taxon>Rhizophagus</taxon>
    </lineage>
</organism>
<evidence type="ECO:0000313" key="3">
    <source>
        <dbReference type="Proteomes" id="UP000234323"/>
    </source>
</evidence>
<dbReference type="VEuPathDB" id="FungiDB:RhiirA1_479238"/>
<dbReference type="VEuPathDB" id="FungiDB:RhiirFUN_010845"/>
<reference evidence="2 3" key="1">
    <citation type="submission" date="2015-10" db="EMBL/GenBank/DDBJ databases">
        <title>Genome analyses suggest a sexual origin of heterokaryosis in a supposedly ancient asexual fungus.</title>
        <authorList>
            <person name="Ropars J."/>
            <person name="Sedzielewska K."/>
            <person name="Noel J."/>
            <person name="Charron P."/>
            <person name="Farinelli L."/>
            <person name="Marton T."/>
            <person name="Kruger M."/>
            <person name="Pelin A."/>
            <person name="Brachmann A."/>
            <person name="Corradi N."/>
        </authorList>
    </citation>
    <scope>NUCLEOTIDE SEQUENCE [LARGE SCALE GENOMIC DNA]</scope>
    <source>
        <strain evidence="2 3">A4</strain>
    </source>
</reference>
<evidence type="ECO:0000256" key="1">
    <source>
        <dbReference type="SAM" id="MobiDB-lite"/>
    </source>
</evidence>
<protein>
    <submittedName>
        <fullName evidence="2">Uncharacterized protein</fullName>
    </submittedName>
</protein>
<dbReference type="Proteomes" id="UP000234323">
    <property type="component" value="Unassembled WGS sequence"/>
</dbReference>
<dbReference type="AlphaFoldDB" id="A0A2I1HC97"/>
<feature type="region of interest" description="Disordered" evidence="1">
    <location>
        <begin position="157"/>
        <end position="223"/>
    </location>
</feature>
<dbReference type="VEuPathDB" id="FungiDB:FUN_022743"/>
<comment type="caution">
    <text evidence="2">The sequence shown here is derived from an EMBL/GenBank/DDBJ whole genome shotgun (WGS) entry which is preliminary data.</text>
</comment>
<name>A0A2I1HC97_9GLOM</name>
<gene>
    <name evidence="2" type="ORF">RhiirA4_476832</name>
</gene>